<feature type="signal peptide" evidence="2">
    <location>
        <begin position="1"/>
        <end position="23"/>
    </location>
</feature>
<keyword evidence="4" id="KW-0560">Oxidoreductase</keyword>
<dbReference type="AlphaFoldDB" id="A0A4V1G7X7"/>
<sequence>MKYSGLALSCLFALSGFSSASMAAEKNAAEATPAPMHGSAENPVSRQYYCKLQNDFDNPPDGSGIKNGACKQAYQNGDFENWQRPAAFNEWSAYSQNISSSTTPDKPIDLVPDGMLCSAGKTGVYEGINLPSAEWQTSELDVKDGRVQLVYKATQMHDPSKFRVFFSNASFDPTTSRLKWGDLVESPEVKHEGTPDVANSTKHENTPGHYALDVKLPDGYIVSCKKSIVYIMWERNDPARETFFSCSDVVLKDAS</sequence>
<dbReference type="EMBL" id="CP040428">
    <property type="protein sequence ID" value="QCT21187.1"/>
    <property type="molecule type" value="Genomic_DNA"/>
</dbReference>
<dbReference type="SUPFAM" id="SSF81296">
    <property type="entry name" value="E set domains"/>
    <property type="match status" value="1"/>
</dbReference>
<feature type="domain" description="Chitin-binding type-4" evidence="3">
    <location>
        <begin position="37"/>
        <end position="249"/>
    </location>
</feature>
<dbReference type="Gene3D" id="2.70.50.50">
    <property type="entry name" value="chitin-binding protein cbp21"/>
    <property type="match status" value="1"/>
</dbReference>
<dbReference type="InterPro" id="IPR004302">
    <property type="entry name" value="Cellulose/chitin-bd_N"/>
</dbReference>
<evidence type="ECO:0000256" key="1">
    <source>
        <dbReference type="ARBA" id="ARBA00022729"/>
    </source>
</evidence>
<dbReference type="PANTHER" id="PTHR34823">
    <property type="entry name" value="GLCNAC-BINDING PROTEIN A"/>
    <property type="match status" value="1"/>
</dbReference>
<dbReference type="InterPro" id="IPR051024">
    <property type="entry name" value="GlcNAc_Chitin_IntDeg"/>
</dbReference>
<dbReference type="KEGG" id="izh:FEM41_16795"/>
<dbReference type="Pfam" id="PF03067">
    <property type="entry name" value="LPMO_10"/>
    <property type="match status" value="1"/>
</dbReference>
<dbReference type="Proteomes" id="UP000302163">
    <property type="component" value="Chromosome"/>
</dbReference>
<keyword evidence="4" id="KW-0503">Monooxygenase</keyword>
<evidence type="ECO:0000259" key="3">
    <source>
        <dbReference type="Pfam" id="PF03067"/>
    </source>
</evidence>
<keyword evidence="1 2" id="KW-0732">Signal</keyword>
<evidence type="ECO:0000313" key="5">
    <source>
        <dbReference type="Proteomes" id="UP000302163"/>
    </source>
</evidence>
<feature type="chain" id="PRO_5020422155" evidence="2">
    <location>
        <begin position="24"/>
        <end position="255"/>
    </location>
</feature>
<dbReference type="PANTHER" id="PTHR34823:SF1">
    <property type="entry name" value="CHITIN-BINDING TYPE-4 DOMAIN-CONTAINING PROTEIN"/>
    <property type="match status" value="1"/>
</dbReference>
<protein>
    <submittedName>
        <fullName evidence="4">Lytic polysaccharide monooxygenase</fullName>
    </submittedName>
</protein>
<dbReference type="CDD" id="cd21177">
    <property type="entry name" value="LPMO_AA10"/>
    <property type="match status" value="1"/>
</dbReference>
<dbReference type="OrthoDB" id="3675244at2"/>
<accession>A0A4V1G7X7</accession>
<keyword evidence="5" id="KW-1185">Reference proteome</keyword>
<name>A0A4V1G7X7_9ENTR</name>
<gene>
    <name evidence="4" type="ORF">FEM41_16795</name>
</gene>
<reference evidence="4 5" key="1">
    <citation type="submission" date="2019-05" db="EMBL/GenBank/DDBJ databases">
        <title>Complete genome sequence of Izhakiella calystegiae KSNA2, an endophyte isolated from beach morning glory (Calystegia soldanella).</title>
        <authorList>
            <person name="Jiang L."/>
            <person name="Jeong J.C."/>
            <person name="Kim C.Y."/>
            <person name="Kim D.H."/>
            <person name="Kim S.W."/>
            <person name="Lee j."/>
        </authorList>
    </citation>
    <scope>NUCLEOTIDE SEQUENCE [LARGE SCALE GENOMIC DNA]</scope>
    <source>
        <strain evidence="4 5">KSNA2</strain>
    </source>
</reference>
<evidence type="ECO:0000256" key="2">
    <source>
        <dbReference type="SAM" id="SignalP"/>
    </source>
</evidence>
<evidence type="ECO:0000313" key="4">
    <source>
        <dbReference type="EMBL" id="QCT21187.1"/>
    </source>
</evidence>
<proteinExistence type="predicted"/>
<dbReference type="GO" id="GO:0004497">
    <property type="term" value="F:monooxygenase activity"/>
    <property type="evidence" value="ECO:0007669"/>
    <property type="project" value="UniProtKB-KW"/>
</dbReference>
<organism evidence="4 5">
    <name type="scientific">Jejubacter calystegiae</name>
    <dbReference type="NCBI Taxonomy" id="2579935"/>
    <lineage>
        <taxon>Bacteria</taxon>
        <taxon>Pseudomonadati</taxon>
        <taxon>Pseudomonadota</taxon>
        <taxon>Gammaproteobacteria</taxon>
        <taxon>Enterobacterales</taxon>
        <taxon>Enterobacteriaceae</taxon>
        <taxon>Jejubacter</taxon>
    </lineage>
</organism>
<dbReference type="RefSeq" id="WP_138097343.1">
    <property type="nucleotide sequence ID" value="NZ_CP040428.1"/>
</dbReference>
<dbReference type="InterPro" id="IPR014756">
    <property type="entry name" value="Ig_E-set"/>
</dbReference>